<feature type="binding site" evidence="13">
    <location>
        <begin position="154"/>
        <end position="156"/>
    </location>
    <ligand>
        <name>a peptide</name>
        <dbReference type="ChEBI" id="CHEBI:60466"/>
    </ligand>
</feature>
<feature type="signal peptide" evidence="15">
    <location>
        <begin position="1"/>
        <end position="24"/>
    </location>
</feature>
<evidence type="ECO:0000256" key="13">
    <source>
        <dbReference type="PIRSR" id="PIRSR634015-2"/>
    </source>
</evidence>
<dbReference type="GO" id="GO:0006508">
    <property type="term" value="P:proteolysis"/>
    <property type="evidence" value="ECO:0007669"/>
    <property type="project" value="UniProtKB-KW"/>
</dbReference>
<feature type="binding site" evidence="13">
    <location>
        <begin position="281"/>
        <end position="286"/>
    </location>
    <ligand>
        <name>a peptide</name>
        <dbReference type="ChEBI" id="CHEBI:60466"/>
    </ligand>
</feature>
<dbReference type="OrthoDB" id="100605at2"/>
<dbReference type="EC" id="3.4.11.2" evidence="4"/>
<reference evidence="17 18" key="1">
    <citation type="submission" date="2017-10" db="EMBL/GenBank/DDBJ databases">
        <title>Massilia psychrophilum sp. nov., a novel purple-pigmented bacterium isolated from Tianshan glacier, Xinjiang Municipality, China.</title>
        <authorList>
            <person name="Wang H."/>
        </authorList>
    </citation>
    <scope>NUCLEOTIDE SEQUENCE [LARGE SCALE GENOMIC DNA]</scope>
    <source>
        <strain evidence="17 18">JCM 30074</strain>
    </source>
</reference>
<name>A0A2G8T9Z8_9BURK</name>
<dbReference type="InterPro" id="IPR045357">
    <property type="entry name" value="Aminopeptidase_N-like_N"/>
</dbReference>
<keyword evidence="17" id="KW-0031">Aminopeptidase</keyword>
<feature type="active site" description="Proton acceptor" evidence="12">
    <location>
        <position position="311"/>
    </location>
</feature>
<comment type="subcellular location">
    <subcellularLocation>
        <location evidence="2">Cytoplasm</location>
    </subcellularLocation>
</comment>
<evidence type="ECO:0000313" key="17">
    <source>
        <dbReference type="EMBL" id="PIL42875.1"/>
    </source>
</evidence>
<comment type="catalytic activity">
    <reaction evidence="1">
        <text>Release of an N-terminal amino acid, Xaa-|-Yaa- from a peptide, amide or arylamide. Xaa is preferably Ala, but may be most amino acids including Pro (slow action). When a terminal hydrophobic residue is followed by a prolyl residue, the two may be released as an intact Xaa-Pro dipeptide.</text>
        <dbReference type="EC" id="3.4.11.2"/>
    </reaction>
</comment>
<keyword evidence="11" id="KW-0482">Metalloprotease</keyword>
<evidence type="ECO:0000256" key="12">
    <source>
        <dbReference type="PIRSR" id="PIRSR634015-1"/>
    </source>
</evidence>
<dbReference type="PANTHER" id="PTHR45726">
    <property type="entry name" value="LEUKOTRIENE A-4 HYDROLASE"/>
    <property type="match status" value="1"/>
</dbReference>
<evidence type="ECO:0000256" key="1">
    <source>
        <dbReference type="ARBA" id="ARBA00000098"/>
    </source>
</evidence>
<feature type="binding site" evidence="14">
    <location>
        <position position="310"/>
    </location>
    <ligand>
        <name>Zn(2+)</name>
        <dbReference type="ChEBI" id="CHEBI:29105"/>
        <note>catalytic</note>
    </ligand>
</feature>
<feature type="binding site" evidence="14">
    <location>
        <position position="314"/>
    </location>
    <ligand>
        <name>Zn(2+)</name>
        <dbReference type="ChEBI" id="CHEBI:29105"/>
        <note>catalytic</note>
    </ligand>
</feature>
<dbReference type="GO" id="GO:0005737">
    <property type="term" value="C:cytoplasm"/>
    <property type="evidence" value="ECO:0007669"/>
    <property type="project" value="UniProtKB-SubCell"/>
</dbReference>
<dbReference type="CDD" id="cd09599">
    <property type="entry name" value="M1_LTA4H"/>
    <property type="match status" value="1"/>
</dbReference>
<evidence type="ECO:0000256" key="11">
    <source>
        <dbReference type="ARBA" id="ARBA00023049"/>
    </source>
</evidence>
<dbReference type="InterPro" id="IPR015211">
    <property type="entry name" value="Peptidase_M1_C"/>
</dbReference>
<evidence type="ECO:0000256" key="5">
    <source>
        <dbReference type="ARBA" id="ARBA00015611"/>
    </source>
</evidence>
<dbReference type="SUPFAM" id="SSF63737">
    <property type="entry name" value="Leukotriene A4 hydrolase N-terminal domain"/>
    <property type="match status" value="1"/>
</dbReference>
<gene>
    <name evidence="17" type="ORF">CR105_21865</name>
</gene>
<keyword evidence="18" id="KW-1185">Reference proteome</keyword>
<evidence type="ECO:0000256" key="15">
    <source>
        <dbReference type="SAM" id="SignalP"/>
    </source>
</evidence>
<dbReference type="FunFam" id="3.30.2010.30:FF:000001">
    <property type="entry name" value="Leukotriene A(4) hydrolase"/>
    <property type="match status" value="1"/>
</dbReference>
<dbReference type="SUPFAM" id="SSF55486">
    <property type="entry name" value="Metalloproteases ('zincins'), catalytic domain"/>
    <property type="match status" value="1"/>
</dbReference>
<evidence type="ECO:0000259" key="16">
    <source>
        <dbReference type="SMART" id="SM01263"/>
    </source>
</evidence>
<dbReference type="InterPro" id="IPR016024">
    <property type="entry name" value="ARM-type_fold"/>
</dbReference>
<feature type="active site" description="Proton donor" evidence="12">
    <location>
        <position position="397"/>
    </location>
</feature>
<evidence type="ECO:0000256" key="4">
    <source>
        <dbReference type="ARBA" id="ARBA00012564"/>
    </source>
</evidence>
<feature type="binding site" evidence="14">
    <location>
        <position position="333"/>
    </location>
    <ligand>
        <name>Zn(2+)</name>
        <dbReference type="ChEBI" id="CHEBI:29105"/>
        <note>catalytic</note>
    </ligand>
</feature>
<comment type="caution">
    <text evidence="17">The sequence shown here is derived from an EMBL/GenBank/DDBJ whole genome shotgun (WGS) entry which is preliminary data.</text>
</comment>
<evidence type="ECO:0000256" key="10">
    <source>
        <dbReference type="ARBA" id="ARBA00022833"/>
    </source>
</evidence>
<accession>A0A2G8T9Z8</accession>
<feature type="binding site" evidence="13">
    <location>
        <begin position="571"/>
        <end position="573"/>
    </location>
    <ligand>
        <name>a peptide</name>
        <dbReference type="ChEBI" id="CHEBI:60466"/>
    </ligand>
</feature>
<dbReference type="PRINTS" id="PR00756">
    <property type="entry name" value="ALADIPTASE"/>
</dbReference>
<sequence length="620" mass="68956">MNKSTILRAVACAILAQWSAYAFALDPLSYARYDQVKTSALHMDLKADFARKTLSGYAELSLDWIDKSARTLELDTRALTIARVQAQDAKGNWTAVPYTLAKADAEKGQALQIKLAAQPAKVRIYYRTAPTATALQWLTPQQTMSGKRPFMFSQSQSIEARSWVPVQDTPAVRFTYTARIDAPQGLRVVMSADNDPKATGKGGWRFSMPQAIPSYLLAIGIGELEARTLGPRTGVYAEPQRIKAAEYELADTEKMVAAAESLYGPYRWGRYDMLVLPPSFPIGGMENPRLTFLTPTMIAGDRSLVDLIAHELAHSWSGNLVTNASWKHWWLNEGFTTYVTTRILEVLYGEEVATMNLQLEQEEALQLLATLPAPKQALLTKDADTGSKTYTDEGLAYPKGAWFLRTLEQRAGRAVFDPFLRGWFDQHAFQSVTTEQFIDYLRKNLLAQHPKVMTDAELDEWLHGAGIPASARRAVSARLAALDAARTAWLKGELATARLDTKKWNATEWMKFLNDIDGKASAAQLKELDQAFGLARSANNEVAFRFYRAGIKAGYGAIREPLHAFLMSVGRQKFVVPLYAALLDNPADKAWAIGVYKQARARYHPATQASVDKQMAKKEG</sequence>
<evidence type="ECO:0000256" key="3">
    <source>
        <dbReference type="ARBA" id="ARBA00010136"/>
    </source>
</evidence>
<feature type="domain" description="Peptidase M1 leukotriene A4 hydrolase/aminopeptidase C-terminal" evidence="16">
    <location>
        <begin position="476"/>
        <end position="615"/>
    </location>
</feature>
<evidence type="ECO:0000256" key="6">
    <source>
        <dbReference type="ARBA" id="ARBA00022490"/>
    </source>
</evidence>
<dbReference type="Gene3D" id="1.25.40.320">
    <property type="entry name" value="Peptidase M1, leukotriene A4 hydrolase/aminopeptidase C-terminal domain"/>
    <property type="match status" value="1"/>
</dbReference>
<dbReference type="SUPFAM" id="SSF48371">
    <property type="entry name" value="ARM repeat"/>
    <property type="match status" value="1"/>
</dbReference>
<dbReference type="InterPro" id="IPR027268">
    <property type="entry name" value="Peptidase_M4/M1_CTD_sf"/>
</dbReference>
<dbReference type="InterPro" id="IPR001930">
    <property type="entry name" value="Peptidase_M1"/>
</dbReference>
<dbReference type="EMBL" id="PDOC01000019">
    <property type="protein sequence ID" value="PIL42875.1"/>
    <property type="molecule type" value="Genomic_DNA"/>
</dbReference>
<dbReference type="GO" id="GO:0008270">
    <property type="term" value="F:zinc ion binding"/>
    <property type="evidence" value="ECO:0007669"/>
    <property type="project" value="InterPro"/>
</dbReference>
<keyword evidence="10 14" id="KW-0862">Zinc</keyword>
<keyword evidence="9" id="KW-0378">Hydrolase</keyword>
<dbReference type="AlphaFoldDB" id="A0A2G8T9Z8"/>
<dbReference type="GO" id="GO:0016285">
    <property type="term" value="F:alanyl aminopeptidase activity"/>
    <property type="evidence" value="ECO:0007669"/>
    <property type="project" value="UniProtKB-EC"/>
</dbReference>
<dbReference type="PANTHER" id="PTHR45726:SF3">
    <property type="entry name" value="LEUKOTRIENE A-4 HYDROLASE"/>
    <property type="match status" value="1"/>
</dbReference>
<dbReference type="Pfam" id="PF09127">
    <property type="entry name" value="Leuk-A4-hydro_C"/>
    <property type="match status" value="1"/>
</dbReference>
<evidence type="ECO:0000256" key="9">
    <source>
        <dbReference type="ARBA" id="ARBA00022801"/>
    </source>
</evidence>
<proteinExistence type="inferred from homology"/>
<evidence type="ECO:0000256" key="2">
    <source>
        <dbReference type="ARBA" id="ARBA00004496"/>
    </source>
</evidence>
<comment type="similarity">
    <text evidence="3">Belongs to the peptidase M1 family.</text>
</comment>
<dbReference type="InterPro" id="IPR034015">
    <property type="entry name" value="M1_LTA4H"/>
</dbReference>
<dbReference type="Proteomes" id="UP000230390">
    <property type="component" value="Unassembled WGS sequence"/>
</dbReference>
<evidence type="ECO:0000256" key="7">
    <source>
        <dbReference type="ARBA" id="ARBA00022670"/>
    </source>
</evidence>
<dbReference type="SMART" id="SM01263">
    <property type="entry name" value="Leuk-A4-hydro_C"/>
    <property type="match status" value="1"/>
</dbReference>
<evidence type="ECO:0000256" key="14">
    <source>
        <dbReference type="PIRSR" id="PIRSR634015-3"/>
    </source>
</evidence>
<dbReference type="InterPro" id="IPR038502">
    <property type="entry name" value="M1_LTA-4_hydro/amino_C_sf"/>
</dbReference>
<feature type="chain" id="PRO_5013762246" description="Aminopeptidase N" evidence="15">
    <location>
        <begin position="25"/>
        <end position="620"/>
    </location>
</feature>
<keyword evidence="7" id="KW-0645">Protease</keyword>
<dbReference type="Gene3D" id="3.30.2010.30">
    <property type="match status" value="1"/>
</dbReference>
<keyword evidence="6" id="KW-0963">Cytoplasm</keyword>
<dbReference type="InterPro" id="IPR049980">
    <property type="entry name" value="LTA4H_cat"/>
</dbReference>
<protein>
    <recommendedName>
        <fullName evidence="5">Aminopeptidase N</fullName>
        <ecNumber evidence="4">3.4.11.2</ecNumber>
    </recommendedName>
</protein>
<dbReference type="Pfam" id="PF17900">
    <property type="entry name" value="Peptidase_M1_N"/>
    <property type="match status" value="1"/>
</dbReference>
<evidence type="ECO:0000256" key="8">
    <source>
        <dbReference type="ARBA" id="ARBA00022723"/>
    </source>
</evidence>
<dbReference type="Gene3D" id="1.10.390.10">
    <property type="entry name" value="Neutral Protease Domain 2"/>
    <property type="match status" value="1"/>
</dbReference>
<dbReference type="Gene3D" id="2.60.40.1730">
    <property type="entry name" value="tricorn interacting facor f3 domain"/>
    <property type="match status" value="1"/>
</dbReference>
<dbReference type="InterPro" id="IPR042097">
    <property type="entry name" value="Aminopeptidase_N-like_N_sf"/>
</dbReference>
<dbReference type="Pfam" id="PF01433">
    <property type="entry name" value="Peptidase_M1"/>
    <property type="match status" value="1"/>
</dbReference>
<dbReference type="RefSeq" id="WP_099792180.1">
    <property type="nucleotide sequence ID" value="NZ_JBHLYV010000093.1"/>
</dbReference>
<dbReference type="GO" id="GO:0008237">
    <property type="term" value="F:metallopeptidase activity"/>
    <property type="evidence" value="ECO:0007669"/>
    <property type="project" value="UniProtKB-KW"/>
</dbReference>
<dbReference type="InterPro" id="IPR014782">
    <property type="entry name" value="Peptidase_M1_dom"/>
</dbReference>
<evidence type="ECO:0000313" key="18">
    <source>
        <dbReference type="Proteomes" id="UP000230390"/>
    </source>
</evidence>
<comment type="cofactor">
    <cofactor evidence="14">
        <name>Zn(2+)</name>
        <dbReference type="ChEBI" id="CHEBI:29105"/>
    </cofactor>
    <text evidence="14">Binds 1 zinc ion per subunit.</text>
</comment>
<keyword evidence="15" id="KW-0732">Signal</keyword>
<keyword evidence="8 14" id="KW-0479">Metal-binding</keyword>
<organism evidence="17 18">
    <name type="scientific">Massilia eurypsychrophila</name>
    <dbReference type="NCBI Taxonomy" id="1485217"/>
    <lineage>
        <taxon>Bacteria</taxon>
        <taxon>Pseudomonadati</taxon>
        <taxon>Pseudomonadota</taxon>
        <taxon>Betaproteobacteria</taxon>
        <taxon>Burkholderiales</taxon>
        <taxon>Oxalobacteraceae</taxon>
        <taxon>Telluria group</taxon>
        <taxon>Massilia</taxon>
    </lineage>
</organism>